<dbReference type="AlphaFoldDB" id="A0A9W4WSG5"/>
<dbReference type="GO" id="GO:0005524">
    <property type="term" value="F:ATP binding"/>
    <property type="evidence" value="ECO:0007669"/>
    <property type="project" value="InterPro"/>
</dbReference>
<accession>A0A9W4WSG5</accession>
<evidence type="ECO:0000313" key="3">
    <source>
        <dbReference type="Proteomes" id="UP001153678"/>
    </source>
</evidence>
<evidence type="ECO:0000313" key="2">
    <source>
        <dbReference type="EMBL" id="CAI2183519.1"/>
    </source>
</evidence>
<proteinExistence type="predicted"/>
<keyword evidence="3" id="KW-1185">Reference proteome</keyword>
<feature type="domain" description="ATPase AAA-type core" evidence="1">
    <location>
        <begin position="27"/>
        <end position="130"/>
    </location>
</feature>
<dbReference type="Gene3D" id="3.40.50.300">
    <property type="entry name" value="P-loop containing nucleotide triphosphate hydrolases"/>
    <property type="match status" value="1"/>
</dbReference>
<dbReference type="InterPro" id="IPR027417">
    <property type="entry name" value="P-loop_NTPase"/>
</dbReference>
<dbReference type="OrthoDB" id="2445953at2759"/>
<dbReference type="GO" id="GO:0016887">
    <property type="term" value="F:ATP hydrolysis activity"/>
    <property type="evidence" value="ECO:0007669"/>
    <property type="project" value="InterPro"/>
</dbReference>
<protein>
    <submittedName>
        <fullName evidence="2">8605_t:CDS:1</fullName>
    </submittedName>
</protein>
<dbReference type="Proteomes" id="UP001153678">
    <property type="component" value="Unassembled WGS sequence"/>
</dbReference>
<name>A0A9W4WSG5_9GLOM</name>
<organism evidence="2 3">
    <name type="scientific">Funneliformis geosporum</name>
    <dbReference type="NCBI Taxonomy" id="1117311"/>
    <lineage>
        <taxon>Eukaryota</taxon>
        <taxon>Fungi</taxon>
        <taxon>Fungi incertae sedis</taxon>
        <taxon>Mucoromycota</taxon>
        <taxon>Glomeromycotina</taxon>
        <taxon>Glomeromycetes</taxon>
        <taxon>Glomerales</taxon>
        <taxon>Glomeraceae</taxon>
        <taxon>Funneliformis</taxon>
    </lineage>
</organism>
<dbReference type="EMBL" id="CAMKVN010003046">
    <property type="protein sequence ID" value="CAI2183519.1"/>
    <property type="molecule type" value="Genomic_DNA"/>
</dbReference>
<evidence type="ECO:0000259" key="1">
    <source>
        <dbReference type="Pfam" id="PF00004"/>
    </source>
</evidence>
<gene>
    <name evidence="2" type="ORF">FWILDA_LOCUS11118</name>
</gene>
<dbReference type="Pfam" id="PF00004">
    <property type="entry name" value="AAA"/>
    <property type="match status" value="1"/>
</dbReference>
<comment type="caution">
    <text evidence="2">The sequence shown here is derived from an EMBL/GenBank/DDBJ whole genome shotgun (WGS) entry which is preliminary data.</text>
</comment>
<sequence length="143" mass="16118">MNSITEQIRKTIDELAKNSKILENNIIDFALKSNRKKEAVEKKIKEMAGSTTNQQLIQQENFPVLWFKNIDKIVNKSPLQKSLLAVFDPAQNASLTIQGETINLSQFILIATSSTCDTGQLSNPLFSRLDCINVETAKPKEFF</sequence>
<dbReference type="InterPro" id="IPR003959">
    <property type="entry name" value="ATPase_AAA_core"/>
</dbReference>
<reference evidence="2" key="1">
    <citation type="submission" date="2022-08" db="EMBL/GenBank/DDBJ databases">
        <authorList>
            <person name="Kallberg Y."/>
            <person name="Tangrot J."/>
            <person name="Rosling A."/>
        </authorList>
    </citation>
    <scope>NUCLEOTIDE SEQUENCE</scope>
    <source>
        <strain evidence="2">Wild A</strain>
    </source>
</reference>